<comment type="similarity">
    <text evidence="3">Belongs to the polysaccharide deacetylase family.</text>
</comment>
<evidence type="ECO:0000256" key="1">
    <source>
        <dbReference type="ARBA" id="ARBA00003236"/>
    </source>
</evidence>
<dbReference type="PANTHER" id="PTHR34216">
    <property type="match status" value="1"/>
</dbReference>
<dbReference type="EMBL" id="QAAA01000004">
    <property type="protein sequence ID" value="PTN02944.1"/>
    <property type="molecule type" value="Genomic_DNA"/>
</dbReference>
<evidence type="ECO:0000313" key="8">
    <source>
        <dbReference type="EMBL" id="PTN02944.1"/>
    </source>
</evidence>
<dbReference type="PANTHER" id="PTHR34216:SF3">
    <property type="entry name" value="POLY-BETA-1,6-N-ACETYL-D-GLUCOSAMINE N-DEACETYLASE"/>
    <property type="match status" value="1"/>
</dbReference>
<evidence type="ECO:0000313" key="9">
    <source>
        <dbReference type="Proteomes" id="UP000243859"/>
    </source>
</evidence>
<evidence type="ECO:0000256" key="2">
    <source>
        <dbReference type="ARBA" id="ARBA00004613"/>
    </source>
</evidence>
<dbReference type="GO" id="GO:0005576">
    <property type="term" value="C:extracellular region"/>
    <property type="evidence" value="ECO:0007669"/>
    <property type="project" value="UniProtKB-SubCell"/>
</dbReference>
<dbReference type="SUPFAM" id="SSF88713">
    <property type="entry name" value="Glycoside hydrolase/deacetylase"/>
    <property type="match status" value="1"/>
</dbReference>
<dbReference type="CDD" id="cd10971">
    <property type="entry name" value="CE4_DAC_u2_5s"/>
    <property type="match status" value="1"/>
</dbReference>
<dbReference type="GO" id="GO:0016810">
    <property type="term" value="F:hydrolase activity, acting on carbon-nitrogen (but not peptide) bonds"/>
    <property type="evidence" value="ECO:0007669"/>
    <property type="project" value="InterPro"/>
</dbReference>
<dbReference type="InterPro" id="IPR051398">
    <property type="entry name" value="Polysacch_Deacetylase"/>
</dbReference>
<dbReference type="AlphaFoldDB" id="A0A2T5BTZ3"/>
<reference evidence="8 9" key="1">
    <citation type="submission" date="2018-04" db="EMBL/GenBank/DDBJ databases">
        <title>Genomic Encyclopedia of Archaeal and Bacterial Type Strains, Phase II (KMG-II): from individual species to whole genera.</title>
        <authorList>
            <person name="Goeker M."/>
        </authorList>
    </citation>
    <scope>NUCLEOTIDE SEQUENCE [LARGE SCALE GENOMIC DNA]</scope>
    <source>
        <strain evidence="8 9">DSM 18064</strain>
    </source>
</reference>
<dbReference type="Pfam" id="PF01522">
    <property type="entry name" value="Polysacc_deac_1"/>
    <property type="match status" value="1"/>
</dbReference>
<comment type="caution">
    <text evidence="8">The sequence shown here is derived from an EMBL/GenBank/DDBJ whole genome shotgun (WGS) entry which is preliminary data.</text>
</comment>
<keyword evidence="9" id="KW-1185">Reference proteome</keyword>
<dbReference type="InterPro" id="IPR011330">
    <property type="entry name" value="Glyco_hydro/deAcase_b/a-brl"/>
</dbReference>
<evidence type="ECO:0000256" key="5">
    <source>
        <dbReference type="ARBA" id="ARBA00022729"/>
    </source>
</evidence>
<comment type="function">
    <text evidence="1">Is involved in generating a small heat-stable compound (Nod), an acylated oligomer of N-acetylglucosamine, that stimulates mitosis in various plant protoplasts.</text>
</comment>
<accession>A0A2T5BTZ3</accession>
<name>A0A2T5BTZ3_9RHOB</name>
<dbReference type="Gene3D" id="3.20.20.370">
    <property type="entry name" value="Glycoside hydrolase/deacetylase"/>
    <property type="match status" value="1"/>
</dbReference>
<organism evidence="8 9">
    <name type="scientific">Rhodovulum imhoffii</name>
    <dbReference type="NCBI Taxonomy" id="365340"/>
    <lineage>
        <taxon>Bacteria</taxon>
        <taxon>Pseudomonadati</taxon>
        <taxon>Pseudomonadota</taxon>
        <taxon>Alphaproteobacteria</taxon>
        <taxon>Rhodobacterales</taxon>
        <taxon>Paracoccaceae</taxon>
        <taxon>Rhodovulum</taxon>
    </lineage>
</organism>
<evidence type="ECO:0000256" key="4">
    <source>
        <dbReference type="ARBA" id="ARBA00020071"/>
    </source>
</evidence>
<dbReference type="GO" id="GO:0005975">
    <property type="term" value="P:carbohydrate metabolic process"/>
    <property type="evidence" value="ECO:0007669"/>
    <property type="project" value="InterPro"/>
</dbReference>
<dbReference type="Proteomes" id="UP000243859">
    <property type="component" value="Unassembled WGS sequence"/>
</dbReference>
<evidence type="ECO:0000256" key="3">
    <source>
        <dbReference type="ARBA" id="ARBA00010973"/>
    </source>
</evidence>
<keyword evidence="5" id="KW-0732">Signal</keyword>
<dbReference type="RefSeq" id="WP_170106731.1">
    <property type="nucleotide sequence ID" value="NZ_NHSI01000016.1"/>
</dbReference>
<evidence type="ECO:0000259" key="7">
    <source>
        <dbReference type="Pfam" id="PF01522"/>
    </source>
</evidence>
<sequence>MQSSLTIVMYHYVRDFARTRYPGIRGLDFAGFRRQLDYLQSHYRIVRVEDVVAAVREGHALPPDAALLTFDDGYAEHYNLVFPELYERGLQGCFYPPVAPIRDGVLLDVNRVHFILAATLENPAQVSERIDAAIEAADPALGLQPVAAYRADWAHPNRFDDAETIYIKRMLQTVLPEDMRNRVAQDLFAQFVTADEPAFASELYISTQQARLMQSCGMAFGSHGASHYWLNRIPRAVQETEIDTSLDFLREIGAPIEDHWVMCYPFGGWNEELLDVLRSRKCTLGLTTEVATADLSRNDPLLLPRFDTNDFPR</sequence>
<comment type="subcellular location">
    <subcellularLocation>
        <location evidence="2">Secreted</location>
    </subcellularLocation>
</comment>
<gene>
    <name evidence="8" type="ORF">C8N32_10455</name>
</gene>
<dbReference type="InterPro" id="IPR002509">
    <property type="entry name" value="NODB_dom"/>
</dbReference>
<proteinExistence type="inferred from homology"/>
<evidence type="ECO:0000256" key="6">
    <source>
        <dbReference type="ARBA" id="ARBA00032976"/>
    </source>
</evidence>
<feature type="domain" description="NodB homology" evidence="7">
    <location>
        <begin position="207"/>
        <end position="279"/>
    </location>
</feature>
<protein>
    <recommendedName>
        <fullName evidence="4">Chitooligosaccharide deacetylase</fullName>
    </recommendedName>
    <alternativeName>
        <fullName evidence="6">Nodulation protein B</fullName>
    </alternativeName>
</protein>